<gene>
    <name evidence="6" type="ORF">ET495_16685</name>
</gene>
<sequence>MPIRDGFPEQRLVAVPRPLVEAALQQPITRRLVVTDAGYFPQAPDHLVARPEGIGEHVAILCTSGRGWVRFGERRHPVGSGQALVIPATIPHEYGSGAEDPWAIWWVHAAGKDAGELVSAIGPRAHRPTFEIRVVERAVALIDEAVTSLERGASAATLIAASGAVWKLLAQLAVDRILPPPGSPLQRAMAYLEARVESRVRVSELAAMVGVSPSHLTALFGEATGGGVLAYHTELRMARARRLLDTTGLSVSEIAQDSGYGDALYFSRHFRKHHALSPTEYRRREHGGS</sequence>
<evidence type="ECO:0000259" key="5">
    <source>
        <dbReference type="PROSITE" id="PS01124"/>
    </source>
</evidence>
<dbReference type="InterPro" id="IPR009057">
    <property type="entry name" value="Homeodomain-like_sf"/>
</dbReference>
<dbReference type="SMART" id="SM00342">
    <property type="entry name" value="HTH_ARAC"/>
    <property type="match status" value="1"/>
</dbReference>
<keyword evidence="7" id="KW-1185">Reference proteome</keyword>
<dbReference type="InterPro" id="IPR018060">
    <property type="entry name" value="HTH_AraC"/>
</dbReference>
<evidence type="ECO:0000313" key="6">
    <source>
        <dbReference type="EMBL" id="QAY64565.1"/>
    </source>
</evidence>
<dbReference type="InterPro" id="IPR020449">
    <property type="entry name" value="Tscrpt_reg_AraC-type_HTH"/>
</dbReference>
<keyword evidence="1" id="KW-0805">Transcription regulation</keyword>
<feature type="domain" description="HTH araC/xylS-type" evidence="5">
    <location>
        <begin position="186"/>
        <end position="284"/>
    </location>
</feature>
<dbReference type="PROSITE" id="PS01124">
    <property type="entry name" value="HTH_ARAC_FAMILY_2"/>
    <property type="match status" value="1"/>
</dbReference>
<dbReference type="AlphaFoldDB" id="A0A4P6EQ19"/>
<dbReference type="EMBL" id="CP035495">
    <property type="protein sequence ID" value="QAY64565.1"/>
    <property type="molecule type" value="Genomic_DNA"/>
</dbReference>
<dbReference type="Pfam" id="PF12833">
    <property type="entry name" value="HTH_18"/>
    <property type="match status" value="1"/>
</dbReference>
<dbReference type="Gene3D" id="2.60.120.280">
    <property type="entry name" value="Regulatory protein AraC"/>
    <property type="match status" value="1"/>
</dbReference>
<dbReference type="InterPro" id="IPR037923">
    <property type="entry name" value="HTH-like"/>
</dbReference>
<dbReference type="InterPro" id="IPR003313">
    <property type="entry name" value="AraC-bd"/>
</dbReference>
<evidence type="ECO:0000256" key="2">
    <source>
        <dbReference type="ARBA" id="ARBA00023125"/>
    </source>
</evidence>
<dbReference type="PANTHER" id="PTHR46796:SF7">
    <property type="entry name" value="ARAC FAMILY TRANSCRIPTIONAL REGULATOR"/>
    <property type="match status" value="1"/>
</dbReference>
<dbReference type="InterPro" id="IPR018062">
    <property type="entry name" value="HTH_AraC-typ_CS"/>
</dbReference>
<dbReference type="KEGG" id="xyl:ET495_16685"/>
<evidence type="ECO:0000313" key="7">
    <source>
        <dbReference type="Proteomes" id="UP000291758"/>
    </source>
</evidence>
<keyword evidence="2" id="KW-0238">DNA-binding</keyword>
<dbReference type="SUPFAM" id="SSF51215">
    <property type="entry name" value="Regulatory protein AraC"/>
    <property type="match status" value="1"/>
</dbReference>
<dbReference type="Pfam" id="PF02311">
    <property type="entry name" value="AraC_binding"/>
    <property type="match status" value="1"/>
</dbReference>
<evidence type="ECO:0000256" key="1">
    <source>
        <dbReference type="ARBA" id="ARBA00023015"/>
    </source>
</evidence>
<accession>A0A4P6EQ19</accession>
<evidence type="ECO:0000256" key="3">
    <source>
        <dbReference type="ARBA" id="ARBA00023159"/>
    </source>
</evidence>
<organism evidence="6 7">
    <name type="scientific">Xylanimonas allomyrinae</name>
    <dbReference type="NCBI Taxonomy" id="2509459"/>
    <lineage>
        <taxon>Bacteria</taxon>
        <taxon>Bacillati</taxon>
        <taxon>Actinomycetota</taxon>
        <taxon>Actinomycetes</taxon>
        <taxon>Micrococcales</taxon>
        <taxon>Promicromonosporaceae</taxon>
        <taxon>Xylanimonas</taxon>
    </lineage>
</organism>
<keyword evidence="3" id="KW-0010">Activator</keyword>
<dbReference type="PANTHER" id="PTHR46796">
    <property type="entry name" value="HTH-TYPE TRANSCRIPTIONAL ACTIVATOR RHAS-RELATED"/>
    <property type="match status" value="1"/>
</dbReference>
<dbReference type="PROSITE" id="PS00041">
    <property type="entry name" value="HTH_ARAC_FAMILY_1"/>
    <property type="match status" value="1"/>
</dbReference>
<dbReference type="OrthoDB" id="3186094at2"/>
<dbReference type="GO" id="GO:0043565">
    <property type="term" value="F:sequence-specific DNA binding"/>
    <property type="evidence" value="ECO:0007669"/>
    <property type="project" value="InterPro"/>
</dbReference>
<dbReference type="PRINTS" id="PR00032">
    <property type="entry name" value="HTHARAC"/>
</dbReference>
<name>A0A4P6EQ19_9MICO</name>
<dbReference type="SUPFAM" id="SSF46689">
    <property type="entry name" value="Homeodomain-like"/>
    <property type="match status" value="2"/>
</dbReference>
<dbReference type="Gene3D" id="1.10.10.60">
    <property type="entry name" value="Homeodomain-like"/>
    <property type="match status" value="2"/>
</dbReference>
<proteinExistence type="predicted"/>
<dbReference type="Proteomes" id="UP000291758">
    <property type="component" value="Chromosome"/>
</dbReference>
<dbReference type="GO" id="GO:0003700">
    <property type="term" value="F:DNA-binding transcription factor activity"/>
    <property type="evidence" value="ECO:0007669"/>
    <property type="project" value="InterPro"/>
</dbReference>
<dbReference type="RefSeq" id="WP_129205707.1">
    <property type="nucleotide sequence ID" value="NZ_CP035495.1"/>
</dbReference>
<protein>
    <submittedName>
        <fullName evidence="6">Helix-turn-helix domain-containing protein</fullName>
    </submittedName>
</protein>
<dbReference type="InterPro" id="IPR050204">
    <property type="entry name" value="AraC_XylS_family_regulators"/>
</dbReference>
<keyword evidence="4" id="KW-0804">Transcription</keyword>
<dbReference type="CDD" id="cd06986">
    <property type="entry name" value="cupin_MmsR-like_N"/>
    <property type="match status" value="1"/>
</dbReference>
<reference evidence="6 7" key="1">
    <citation type="submission" date="2019-01" db="EMBL/GenBank/DDBJ databases">
        <title>Genome sequencing of strain 2JSPR-7.</title>
        <authorList>
            <person name="Heo J."/>
            <person name="Kim S.-J."/>
            <person name="Kim J.-S."/>
            <person name="Hong S.-B."/>
            <person name="Kwon S.-W."/>
        </authorList>
    </citation>
    <scope>NUCLEOTIDE SEQUENCE [LARGE SCALE GENOMIC DNA]</scope>
    <source>
        <strain evidence="6 7">2JSPR-7</strain>
    </source>
</reference>
<evidence type="ECO:0000256" key="4">
    <source>
        <dbReference type="ARBA" id="ARBA00023163"/>
    </source>
</evidence>